<dbReference type="AlphaFoldDB" id="A0A6G7IZ45"/>
<proteinExistence type="predicted"/>
<dbReference type="KEGG" id="mut:GVT53_03755"/>
<keyword evidence="2" id="KW-1185">Reference proteome</keyword>
<evidence type="ECO:0000313" key="1">
    <source>
        <dbReference type="EMBL" id="QII43825.1"/>
    </source>
</evidence>
<dbReference type="RefSeq" id="WP_166247487.1">
    <property type="nucleotide sequence ID" value="NZ_CP049616.1"/>
</dbReference>
<protein>
    <submittedName>
        <fullName evidence="1">Uncharacterized protein</fullName>
    </submittedName>
</protein>
<evidence type="ECO:0000313" key="2">
    <source>
        <dbReference type="Proteomes" id="UP000502928"/>
    </source>
</evidence>
<accession>A0A6G7IZ45</accession>
<reference evidence="1 2" key="1">
    <citation type="submission" date="2020-02" db="EMBL/GenBank/DDBJ databases">
        <title>Complete genome of Muricauda sp. 501str8.</title>
        <authorList>
            <person name="Dong B."/>
            <person name="Zhu S."/>
            <person name="Yang J."/>
            <person name="Chen J."/>
        </authorList>
    </citation>
    <scope>NUCLEOTIDE SEQUENCE [LARGE SCALE GENOMIC DNA]</scope>
    <source>
        <strain evidence="1 2">501str8</strain>
    </source>
</reference>
<sequence>MENQNLYVGTREPRSKFQNILNRDIYHLNEGLSKKLRTSVMKKGIKKTEQGKKLMFFSVGGSEYQTLMDNNIDILVKVDEDSLSNKLQEINSNYPRRMDWDLSKKYKIELESGLLDCVEVVGKDKNIRKKPTRNNNYINGNTKLGKLIYNTDGYQRCLGELSNFFNYIFYKGYVIDFSYTIDHSNIDYESYKWNKQKEISKEVFEKYQDCYRLLTKWSKLGGYGEMRIHLYEINGEFSLSNGYSYDGFSNDVEITTIKHIKDLYDEYLKQYNPNDFTDSLMYNYSPYGFWDFFKNYEPITWDECRETYENIFVPIIVEEEGNDGCIGYDTLNRERMRDILLSKRGQNWITLENGLWIKKYYLKENVTKQDIVDIWWWNKKTDILYFNPDITEQQLSKEKEEFDKFSWSSESRLEEIYERLNPKI</sequence>
<organism evidence="1 2">
    <name type="scientific">Flagellimonas oceani</name>
    <dbReference type="NCBI Taxonomy" id="2698672"/>
    <lineage>
        <taxon>Bacteria</taxon>
        <taxon>Pseudomonadati</taxon>
        <taxon>Bacteroidota</taxon>
        <taxon>Flavobacteriia</taxon>
        <taxon>Flavobacteriales</taxon>
        <taxon>Flavobacteriaceae</taxon>
        <taxon>Flagellimonas</taxon>
    </lineage>
</organism>
<gene>
    <name evidence="1" type="ORF">GVT53_03755</name>
</gene>
<dbReference type="Proteomes" id="UP000502928">
    <property type="component" value="Chromosome"/>
</dbReference>
<name>A0A6G7IZ45_9FLAO</name>
<dbReference type="EMBL" id="CP049616">
    <property type="protein sequence ID" value="QII43825.1"/>
    <property type="molecule type" value="Genomic_DNA"/>
</dbReference>